<evidence type="ECO:0000313" key="2">
    <source>
        <dbReference type="EMBL" id="MXY33285.1"/>
    </source>
</evidence>
<accession>A0A6B0XYL3</accession>
<dbReference type="EMBL" id="VXRY01000166">
    <property type="protein sequence ID" value="MXY33285.1"/>
    <property type="molecule type" value="Genomic_DNA"/>
</dbReference>
<proteinExistence type="predicted"/>
<dbReference type="AlphaFoldDB" id="A0A6B0XYL3"/>
<feature type="chain" id="PRO_5025407220" evidence="1">
    <location>
        <begin position="25"/>
        <end position="84"/>
    </location>
</feature>
<keyword evidence="1" id="KW-0732">Signal</keyword>
<comment type="caution">
    <text evidence="2">The sequence shown here is derived from an EMBL/GenBank/DDBJ whole genome shotgun (WGS) entry which is preliminary data.</text>
</comment>
<name>A0A6B0XYL3_9RHOB</name>
<organism evidence="2">
    <name type="scientific">Boseongicola sp. SB0664_bin_43</name>
    <dbReference type="NCBI Taxonomy" id="2604844"/>
    <lineage>
        <taxon>Bacteria</taxon>
        <taxon>Pseudomonadati</taxon>
        <taxon>Pseudomonadota</taxon>
        <taxon>Alphaproteobacteria</taxon>
        <taxon>Rhodobacterales</taxon>
        <taxon>Paracoccaceae</taxon>
        <taxon>Boseongicola</taxon>
    </lineage>
</organism>
<sequence length="84" mass="9013">MRTGVILIGLVAAVTLGSAATAQASEGMPARLQGLFVHEECDAFSTDNLWVLTERFELLVEESYVILGLLLIQQLTPEGSHTGI</sequence>
<gene>
    <name evidence="2" type="ORF">F4Y60_04175</name>
</gene>
<evidence type="ECO:0000256" key="1">
    <source>
        <dbReference type="SAM" id="SignalP"/>
    </source>
</evidence>
<protein>
    <submittedName>
        <fullName evidence="2">Uncharacterized protein</fullName>
    </submittedName>
</protein>
<feature type="signal peptide" evidence="1">
    <location>
        <begin position="1"/>
        <end position="24"/>
    </location>
</feature>
<reference evidence="2" key="1">
    <citation type="submission" date="2019-09" db="EMBL/GenBank/DDBJ databases">
        <title>Characterisation of the sponge microbiome using genome-centric metagenomics.</title>
        <authorList>
            <person name="Engelberts J.P."/>
            <person name="Robbins S.J."/>
            <person name="De Goeij J.M."/>
            <person name="Aranda M."/>
            <person name="Bell S.C."/>
            <person name="Webster N.S."/>
        </authorList>
    </citation>
    <scope>NUCLEOTIDE SEQUENCE</scope>
    <source>
        <strain evidence="2">SB0664_bin_43</strain>
    </source>
</reference>